<keyword evidence="4" id="KW-1185">Reference proteome</keyword>
<feature type="compositionally biased region" description="Polar residues" evidence="2">
    <location>
        <begin position="654"/>
        <end position="663"/>
    </location>
</feature>
<proteinExistence type="predicted"/>
<dbReference type="OrthoDB" id="642895at2759"/>
<protein>
    <submittedName>
        <fullName evidence="3">Microtubule associated protein (ASE1)</fullName>
    </submittedName>
</protein>
<accession>A0A5N5Q9M5</accession>
<evidence type="ECO:0000313" key="4">
    <source>
        <dbReference type="Proteomes" id="UP000383932"/>
    </source>
</evidence>
<name>A0A5N5Q9M5_9AGAM</name>
<feature type="compositionally biased region" description="Basic and acidic residues" evidence="2">
    <location>
        <begin position="626"/>
        <end position="638"/>
    </location>
</feature>
<sequence length="772" mass="85068">MSLTAETLLASLHEHLAFHTSLLPQLHVQLGLPPTALATELEELRKILADAVEERVERRRRDVAMWAERCEDLERRCKDYSTALGGPSIAGSIKGIKPVAELRKEQNYPKRYELLQKNLALVSRVHATKLEQLVALHARIRALIGAVGEGFFPPDLLSPIIGVSPPPDQPMAIPSKATMRSTRSSILAINSLTTTTRHPDLTLSALGPVSSSNISQSSTPASAQPPPYDSTQPQPLPSEYVPPADVSPVYFARLDKELQRAKHAISERRSMLARTLLHASWLMLEMGMELPSEEDGWDDESRDDVTEGDRMFVRFLRGLVDAEAEMEASGECVGDAEDGMKAAMRAIERVDPKPEILEWAAELVETLEAEQSSREQRIQELYNQLAPLWTRLEIPGAEVEEFIERNQGCSENSVLAYEKELARTKALKGQQMVAFIAHVRSELTQLWDALMMSPEERAEFACFWDDEPSEDLLTRHEDEAARLRGELASKHALLAKAQKWEAIVGEQRALAAAAADQTRLTGRGVRGDPGRLLREEKMRKRVEREKPKLEAELLKELSQWEEERGRPFTMEGVRLLDTINEVREVEAQLKEQKKRGRAPTPQQTQAPAPTAKGPTPNPGPRAPSRQGRDDPPAKKPRLEPAGVKATPLGVAKNTARSVSSSRAQDTRRTVSATVPKPPKSPTKAGGDFAVMGMARSVGSRVVAGAGARLADENAKRADESVVKTPVAKAVTGRRQSFRPRPSLDAWVAGAGAGGRLPGMLFTAPGVKEEDEY</sequence>
<dbReference type="GO" id="GO:0008017">
    <property type="term" value="F:microtubule binding"/>
    <property type="evidence" value="ECO:0007669"/>
    <property type="project" value="InterPro"/>
</dbReference>
<dbReference type="GO" id="GO:0005737">
    <property type="term" value="C:cytoplasm"/>
    <property type="evidence" value="ECO:0007669"/>
    <property type="project" value="TreeGrafter"/>
</dbReference>
<evidence type="ECO:0000313" key="3">
    <source>
        <dbReference type="EMBL" id="KAB5588107.1"/>
    </source>
</evidence>
<dbReference type="Proteomes" id="UP000383932">
    <property type="component" value="Unassembled WGS sequence"/>
</dbReference>
<dbReference type="PANTHER" id="PTHR19321">
    <property type="entry name" value="PROTEIN REGULATOR OF CYTOKINESIS 1 PRC1-RELATED"/>
    <property type="match status" value="1"/>
</dbReference>
<feature type="region of interest" description="Disordered" evidence="2">
    <location>
        <begin position="588"/>
        <end position="687"/>
    </location>
</feature>
<dbReference type="Pfam" id="PF03999">
    <property type="entry name" value="MAP65_ASE1"/>
    <property type="match status" value="1"/>
</dbReference>
<dbReference type="GO" id="GO:1990023">
    <property type="term" value="C:mitotic spindle midzone"/>
    <property type="evidence" value="ECO:0007669"/>
    <property type="project" value="TreeGrafter"/>
</dbReference>
<feature type="compositionally biased region" description="Low complexity" evidence="2">
    <location>
        <begin position="598"/>
        <end position="614"/>
    </location>
</feature>
<comment type="caution">
    <text evidence="3">The sequence shown here is derived from an EMBL/GenBank/DDBJ whole genome shotgun (WGS) entry which is preliminary data.</text>
</comment>
<organism evidence="3 4">
    <name type="scientific">Ceratobasidium theobromae</name>
    <dbReference type="NCBI Taxonomy" id="1582974"/>
    <lineage>
        <taxon>Eukaryota</taxon>
        <taxon>Fungi</taxon>
        <taxon>Dikarya</taxon>
        <taxon>Basidiomycota</taxon>
        <taxon>Agaricomycotina</taxon>
        <taxon>Agaricomycetes</taxon>
        <taxon>Cantharellales</taxon>
        <taxon>Ceratobasidiaceae</taxon>
        <taxon>Ceratobasidium</taxon>
    </lineage>
</organism>
<dbReference type="GO" id="GO:0051256">
    <property type="term" value="P:mitotic spindle midzone assembly"/>
    <property type="evidence" value="ECO:0007669"/>
    <property type="project" value="TreeGrafter"/>
</dbReference>
<dbReference type="PANTHER" id="PTHR19321:SF41">
    <property type="entry name" value="FASCETTO-RELATED"/>
    <property type="match status" value="1"/>
</dbReference>
<reference evidence="3 4" key="1">
    <citation type="journal article" date="2019" name="Fungal Biol. Biotechnol.">
        <title>Draft genome sequence of fastidious pathogen Ceratobasidium theobromae, which causes vascular-streak dieback in Theobroma cacao.</title>
        <authorList>
            <person name="Ali S.S."/>
            <person name="Asman A."/>
            <person name="Shao J."/>
            <person name="Firmansyah A.P."/>
            <person name="Susilo A.W."/>
            <person name="Rosmana A."/>
            <person name="McMahon P."/>
            <person name="Junaid M."/>
            <person name="Guest D."/>
            <person name="Kheng T.Y."/>
            <person name="Meinhardt L.W."/>
            <person name="Bailey B.A."/>
        </authorList>
    </citation>
    <scope>NUCLEOTIDE SEQUENCE [LARGE SCALE GENOMIC DNA]</scope>
    <source>
        <strain evidence="3 4">CT2</strain>
    </source>
</reference>
<evidence type="ECO:0000256" key="2">
    <source>
        <dbReference type="SAM" id="MobiDB-lite"/>
    </source>
</evidence>
<feature type="region of interest" description="Disordered" evidence="2">
    <location>
        <begin position="199"/>
        <end position="242"/>
    </location>
</feature>
<feature type="coiled-coil region" evidence="1">
    <location>
        <begin position="41"/>
        <end position="76"/>
    </location>
</feature>
<dbReference type="InterPro" id="IPR007145">
    <property type="entry name" value="MAP65_Ase1_PRC1"/>
</dbReference>
<gene>
    <name evidence="3" type="ORF">CTheo_8449</name>
</gene>
<keyword evidence="1" id="KW-0175">Coiled coil</keyword>
<dbReference type="Gene3D" id="1.20.58.1520">
    <property type="match status" value="1"/>
</dbReference>
<dbReference type="AlphaFoldDB" id="A0A5N5Q9M5"/>
<dbReference type="EMBL" id="SSOP01000568">
    <property type="protein sequence ID" value="KAB5588107.1"/>
    <property type="molecule type" value="Genomic_DNA"/>
</dbReference>
<evidence type="ECO:0000256" key="1">
    <source>
        <dbReference type="SAM" id="Coils"/>
    </source>
</evidence>